<feature type="transmembrane region" description="Helical" evidence="5">
    <location>
        <begin position="88"/>
        <end position="107"/>
    </location>
</feature>
<dbReference type="InterPro" id="IPR003807">
    <property type="entry name" value="DUF202"/>
</dbReference>
<dbReference type="Pfam" id="PF02656">
    <property type="entry name" value="DUF202"/>
    <property type="match status" value="1"/>
</dbReference>
<comment type="subcellular location">
    <subcellularLocation>
        <location evidence="1">Endomembrane system</location>
        <topology evidence="1">Multi-pass membrane protein</topology>
    </subcellularLocation>
</comment>
<feature type="domain" description="DUF202" evidence="6">
    <location>
        <begin position="10"/>
        <end position="74"/>
    </location>
</feature>
<dbReference type="Proteomes" id="UP001296706">
    <property type="component" value="Unassembled WGS sequence"/>
</dbReference>
<protein>
    <submittedName>
        <fullName evidence="7">DUF202 domain-containing protein</fullName>
    </submittedName>
</protein>
<keyword evidence="4 5" id="KW-0472">Membrane</keyword>
<dbReference type="RefSeq" id="WP_169396583.1">
    <property type="nucleotide sequence ID" value="NZ_BAAAJH010000036.1"/>
</dbReference>
<evidence type="ECO:0000256" key="2">
    <source>
        <dbReference type="ARBA" id="ARBA00022692"/>
    </source>
</evidence>
<evidence type="ECO:0000256" key="4">
    <source>
        <dbReference type="ARBA" id="ARBA00023136"/>
    </source>
</evidence>
<comment type="caution">
    <text evidence="7">The sequence shown here is derived from an EMBL/GenBank/DDBJ whole genome shotgun (WGS) entry which is preliminary data.</text>
</comment>
<sequence length="108" mass="10786">MTGPAGGPPPGLQAERTELAWSRTSLGVLANGLLLSVRVFTEAGPGAAAAPIALAVVIAVATVVVGRVRANALRRSPLPVHLAPTRAVPIIGWSVVALATLTGAALLL</sequence>
<proteinExistence type="predicted"/>
<reference evidence="7 8" key="1">
    <citation type="submission" date="2020-04" db="EMBL/GenBank/DDBJ databases">
        <authorList>
            <person name="Klaysubun C."/>
            <person name="Duangmal K."/>
            <person name="Lipun K."/>
        </authorList>
    </citation>
    <scope>NUCLEOTIDE SEQUENCE [LARGE SCALE GENOMIC DNA]</scope>
    <source>
        <strain evidence="7 8">JCM 11839</strain>
    </source>
</reference>
<keyword evidence="2 5" id="KW-0812">Transmembrane</keyword>
<dbReference type="EMBL" id="JAAXKY010000045">
    <property type="protein sequence ID" value="NMH78511.1"/>
    <property type="molecule type" value="Genomic_DNA"/>
</dbReference>
<keyword evidence="8" id="KW-1185">Reference proteome</keyword>
<accession>A0ABX1RDN8</accession>
<name>A0ABX1RDN8_9PSEU</name>
<keyword evidence="3 5" id="KW-1133">Transmembrane helix</keyword>
<evidence type="ECO:0000259" key="6">
    <source>
        <dbReference type="Pfam" id="PF02656"/>
    </source>
</evidence>
<evidence type="ECO:0000256" key="1">
    <source>
        <dbReference type="ARBA" id="ARBA00004127"/>
    </source>
</evidence>
<organism evidence="7 8">
    <name type="scientific">Pseudonocardia xinjiangensis</name>
    <dbReference type="NCBI Taxonomy" id="75289"/>
    <lineage>
        <taxon>Bacteria</taxon>
        <taxon>Bacillati</taxon>
        <taxon>Actinomycetota</taxon>
        <taxon>Actinomycetes</taxon>
        <taxon>Pseudonocardiales</taxon>
        <taxon>Pseudonocardiaceae</taxon>
        <taxon>Pseudonocardia</taxon>
    </lineage>
</organism>
<feature type="transmembrane region" description="Helical" evidence="5">
    <location>
        <begin position="47"/>
        <end position="68"/>
    </location>
</feature>
<evidence type="ECO:0000256" key="3">
    <source>
        <dbReference type="ARBA" id="ARBA00022989"/>
    </source>
</evidence>
<gene>
    <name evidence="7" type="ORF">HF577_15625</name>
</gene>
<evidence type="ECO:0000313" key="7">
    <source>
        <dbReference type="EMBL" id="NMH78511.1"/>
    </source>
</evidence>
<evidence type="ECO:0000313" key="8">
    <source>
        <dbReference type="Proteomes" id="UP001296706"/>
    </source>
</evidence>
<evidence type="ECO:0000256" key="5">
    <source>
        <dbReference type="SAM" id="Phobius"/>
    </source>
</evidence>